<keyword evidence="4" id="KW-1017">Isopeptide bond</keyword>
<dbReference type="GeneTree" id="ENSGT00950000184013"/>
<keyword evidence="17" id="KW-0576">Peroxisome</keyword>
<evidence type="ECO:0000256" key="19">
    <source>
        <dbReference type="ARBA" id="ARBA00071084"/>
    </source>
</evidence>
<organism evidence="24 25">
    <name type="scientific">Denticeps clupeoides</name>
    <name type="common">denticle herring</name>
    <dbReference type="NCBI Taxonomy" id="299321"/>
    <lineage>
        <taxon>Eukaryota</taxon>
        <taxon>Metazoa</taxon>
        <taxon>Chordata</taxon>
        <taxon>Craniata</taxon>
        <taxon>Vertebrata</taxon>
        <taxon>Euteleostomi</taxon>
        <taxon>Actinopterygii</taxon>
        <taxon>Neopterygii</taxon>
        <taxon>Teleostei</taxon>
        <taxon>Clupei</taxon>
        <taxon>Clupeiformes</taxon>
        <taxon>Denticipitoidei</taxon>
        <taxon>Denticipitidae</taxon>
        <taxon>Denticeps</taxon>
    </lineage>
</organism>
<keyword evidence="8" id="KW-0812">Transmembrane</keyword>
<feature type="domain" description="Caspase recruitment" evidence="23">
    <location>
        <begin position="6"/>
        <end position="90"/>
    </location>
</feature>
<keyword evidence="6" id="KW-0945">Host-virus interaction</keyword>
<evidence type="ECO:0000256" key="20">
    <source>
        <dbReference type="ARBA" id="ARBA00082620"/>
    </source>
</evidence>
<keyword evidence="25" id="KW-1185">Reference proteome</keyword>
<dbReference type="AlphaFoldDB" id="A0AAY4ETQ4"/>
<keyword evidence="3" id="KW-0488">Methylation</keyword>
<evidence type="ECO:0000256" key="10">
    <source>
        <dbReference type="ARBA" id="ARBA00022843"/>
    </source>
</evidence>
<name>A0AAY4ETQ4_9TELE</name>
<evidence type="ECO:0000256" key="15">
    <source>
        <dbReference type="ARBA" id="ARBA00023136"/>
    </source>
</evidence>
<keyword evidence="11" id="KW-0391">Immunity</keyword>
<keyword evidence="18" id="KW-0449">Lipoprotein</keyword>
<keyword evidence="13" id="KW-0051">Antiviral defense</keyword>
<evidence type="ECO:0000256" key="11">
    <source>
        <dbReference type="ARBA" id="ARBA00022859"/>
    </source>
</evidence>
<dbReference type="GO" id="GO:0005741">
    <property type="term" value="C:mitochondrial outer membrane"/>
    <property type="evidence" value="ECO:0007669"/>
    <property type="project" value="UniProtKB-SubCell"/>
</dbReference>
<evidence type="ECO:0000256" key="13">
    <source>
        <dbReference type="ARBA" id="ARBA00023118"/>
    </source>
</evidence>
<dbReference type="Gene3D" id="1.10.533.10">
    <property type="entry name" value="Death Domain, Fas"/>
    <property type="match status" value="1"/>
</dbReference>
<evidence type="ECO:0000256" key="12">
    <source>
        <dbReference type="ARBA" id="ARBA00022989"/>
    </source>
</evidence>
<keyword evidence="7" id="KW-0399">Innate immunity</keyword>
<dbReference type="InterPro" id="IPR031964">
    <property type="entry name" value="CARD_dom"/>
</dbReference>
<dbReference type="GO" id="GO:0002230">
    <property type="term" value="P:positive regulation of defense response to virus by host"/>
    <property type="evidence" value="ECO:0007669"/>
    <property type="project" value="UniProtKB-ARBA"/>
</dbReference>
<dbReference type="Pfam" id="PF16739">
    <property type="entry name" value="CARD_2"/>
    <property type="match status" value="1"/>
</dbReference>
<keyword evidence="5" id="KW-0597">Phosphoprotein</keyword>
<evidence type="ECO:0000256" key="4">
    <source>
        <dbReference type="ARBA" id="ARBA00022499"/>
    </source>
</evidence>
<evidence type="ECO:0000259" key="23">
    <source>
        <dbReference type="Pfam" id="PF16739"/>
    </source>
</evidence>
<dbReference type="GO" id="GO:0070585">
    <property type="term" value="P:protein localization to mitochondrion"/>
    <property type="evidence" value="ECO:0007669"/>
    <property type="project" value="UniProtKB-ARBA"/>
</dbReference>
<evidence type="ECO:0000256" key="2">
    <source>
        <dbReference type="ARBA" id="ARBA00004572"/>
    </source>
</evidence>
<evidence type="ECO:0000256" key="9">
    <source>
        <dbReference type="ARBA" id="ARBA00022787"/>
    </source>
</evidence>
<feature type="compositionally biased region" description="Polar residues" evidence="22">
    <location>
        <begin position="197"/>
        <end position="213"/>
    </location>
</feature>
<dbReference type="GO" id="GO:0045087">
    <property type="term" value="P:innate immune response"/>
    <property type="evidence" value="ECO:0007669"/>
    <property type="project" value="UniProtKB-KW"/>
</dbReference>
<reference evidence="24" key="3">
    <citation type="submission" date="2025-09" db="UniProtKB">
        <authorList>
            <consortium name="Ensembl"/>
        </authorList>
    </citation>
    <scope>IDENTIFICATION</scope>
</reference>
<protein>
    <recommendedName>
        <fullName evidence="19">Mitochondrial antiviral-signaling protein</fullName>
    </recommendedName>
    <alternativeName>
        <fullName evidence="20">Interferon beta promoter stimulator protein 1</fullName>
    </alternativeName>
    <alternativeName>
        <fullName evidence="21">Virus-induced-signaling adapter</fullName>
    </alternativeName>
</protein>
<keyword evidence="16" id="KW-0564">Palmitate</keyword>
<keyword evidence="14" id="KW-0496">Mitochondrion</keyword>
<evidence type="ECO:0000256" key="17">
    <source>
        <dbReference type="ARBA" id="ARBA00023140"/>
    </source>
</evidence>
<dbReference type="GO" id="GO:0005777">
    <property type="term" value="C:peroxisome"/>
    <property type="evidence" value="ECO:0007669"/>
    <property type="project" value="UniProtKB-SubCell"/>
</dbReference>
<evidence type="ECO:0000313" key="25">
    <source>
        <dbReference type="Proteomes" id="UP000694580"/>
    </source>
</evidence>
<gene>
    <name evidence="24" type="primary">TOM1L2</name>
</gene>
<proteinExistence type="predicted"/>
<comment type="subcellular location">
    <subcellularLocation>
        <location evidence="2">Mitochondrion outer membrane</location>
        <topology evidence="2">Single-pass membrane protein</topology>
    </subcellularLocation>
    <subcellularLocation>
        <location evidence="1">Peroxisome</location>
    </subcellularLocation>
</comment>
<feature type="region of interest" description="Disordered" evidence="22">
    <location>
        <begin position="197"/>
        <end position="242"/>
    </location>
</feature>
<evidence type="ECO:0000256" key="16">
    <source>
        <dbReference type="ARBA" id="ARBA00023139"/>
    </source>
</evidence>
<evidence type="ECO:0000256" key="8">
    <source>
        <dbReference type="ARBA" id="ARBA00022692"/>
    </source>
</evidence>
<reference evidence="24" key="2">
    <citation type="submission" date="2025-08" db="UniProtKB">
        <authorList>
            <consortium name="Ensembl"/>
        </authorList>
    </citation>
    <scope>IDENTIFICATION</scope>
</reference>
<evidence type="ECO:0000256" key="5">
    <source>
        <dbReference type="ARBA" id="ARBA00022553"/>
    </source>
</evidence>
<evidence type="ECO:0000256" key="6">
    <source>
        <dbReference type="ARBA" id="ARBA00022581"/>
    </source>
</evidence>
<dbReference type="GO" id="GO:0032755">
    <property type="term" value="P:positive regulation of interleukin-6 production"/>
    <property type="evidence" value="ECO:0007669"/>
    <property type="project" value="UniProtKB-ARBA"/>
</dbReference>
<dbReference type="SUPFAM" id="SSF47986">
    <property type="entry name" value="DEATH domain"/>
    <property type="match status" value="1"/>
</dbReference>
<dbReference type="GO" id="GO:0035591">
    <property type="term" value="F:signaling adaptor activity"/>
    <property type="evidence" value="ECO:0007669"/>
    <property type="project" value="UniProtKB-ARBA"/>
</dbReference>
<dbReference type="GO" id="GO:0002753">
    <property type="term" value="P:cytoplasmic pattern recognition receptor signaling pathway"/>
    <property type="evidence" value="ECO:0007669"/>
    <property type="project" value="UniProtKB-ARBA"/>
</dbReference>
<keyword evidence="15" id="KW-0472">Membrane</keyword>
<dbReference type="GO" id="GO:0051607">
    <property type="term" value="P:defense response to virus"/>
    <property type="evidence" value="ECO:0007669"/>
    <property type="project" value="UniProtKB-KW"/>
</dbReference>
<evidence type="ECO:0000256" key="7">
    <source>
        <dbReference type="ARBA" id="ARBA00022588"/>
    </source>
</evidence>
<dbReference type="InterPro" id="IPR011029">
    <property type="entry name" value="DEATH-like_dom_sf"/>
</dbReference>
<feature type="region of interest" description="Disordered" evidence="22">
    <location>
        <begin position="355"/>
        <end position="385"/>
    </location>
</feature>
<feature type="compositionally biased region" description="Polar residues" evidence="22">
    <location>
        <begin position="359"/>
        <end position="372"/>
    </location>
</feature>
<keyword evidence="12" id="KW-1133">Transmembrane helix</keyword>
<evidence type="ECO:0000256" key="14">
    <source>
        <dbReference type="ARBA" id="ARBA00023128"/>
    </source>
</evidence>
<dbReference type="Ensembl" id="ENSDCDT00010071513.1">
    <property type="protein sequence ID" value="ENSDCDP00010060763.1"/>
    <property type="gene ID" value="ENSDCDG00010033683.1"/>
</dbReference>
<evidence type="ECO:0000256" key="1">
    <source>
        <dbReference type="ARBA" id="ARBA00004275"/>
    </source>
</evidence>
<sequence length="488" mass="52944">MPYASDKLYNDFVRPRMSELASKVKVREILPHLPCLTQSDREEVEAKREMTGNYNAMQLLLDCLRRRERWPEQFIKALEECEQDTLAQLMYESYNTLTGHTSNVCMFHSDLTDPLPPAAAPAAAIATTATVTMAHVHPPPQVVHLPPQNEPLPNVVTQPNVTPSAPAVTVQSIADQYSLLPSTPPKTCQPPIMIVTQDENPPSGASQVLSLSHRNSEPIASPPAKAPVQETREPQEPVETSDPTVQQVIRFLIYSDSIVSYFMMVPVFHLLTPFCQVNTIQQPASATNTTQVVQAQLPTPNSQVMAPVLSVPVPNGAGVEEEGLFSKPGVLRSVMEGPAQDPAEGDTCSVTTEDLEIDTPSSSPTAESIPTHSSKEANFVSSKVTPAARSSPAPYLLEDTAHSLNDHQSDDHDSDSLEDQSILENVGHVSEQPSVQNLGIPMAKRSRNTVHGPNVSPVGLIPAIRNDHLILAVVIGLSAVLLAWKLRG</sequence>
<dbReference type="GO" id="GO:1900227">
    <property type="term" value="P:positive regulation of NLRP3 inflammasome complex assembly"/>
    <property type="evidence" value="ECO:0007669"/>
    <property type="project" value="UniProtKB-ARBA"/>
</dbReference>
<dbReference type="GO" id="GO:1900063">
    <property type="term" value="P:regulation of peroxisome organization"/>
    <property type="evidence" value="ECO:0007669"/>
    <property type="project" value="UniProtKB-ARBA"/>
</dbReference>
<dbReference type="Proteomes" id="UP000694580">
    <property type="component" value="Chromosome 1"/>
</dbReference>
<dbReference type="GO" id="GO:0045071">
    <property type="term" value="P:negative regulation of viral genome replication"/>
    <property type="evidence" value="ECO:0007669"/>
    <property type="project" value="UniProtKB-ARBA"/>
</dbReference>
<evidence type="ECO:0000313" key="24">
    <source>
        <dbReference type="Ensembl" id="ENSDCDP00010060763.1"/>
    </source>
</evidence>
<dbReference type="GO" id="GO:0032728">
    <property type="term" value="P:positive regulation of interferon-beta production"/>
    <property type="evidence" value="ECO:0007669"/>
    <property type="project" value="UniProtKB-ARBA"/>
</dbReference>
<evidence type="ECO:0000256" key="18">
    <source>
        <dbReference type="ARBA" id="ARBA00023288"/>
    </source>
</evidence>
<keyword evidence="9" id="KW-1000">Mitochondrion outer membrane</keyword>
<evidence type="ECO:0000256" key="21">
    <source>
        <dbReference type="ARBA" id="ARBA00083233"/>
    </source>
</evidence>
<reference evidence="24 25" key="1">
    <citation type="submission" date="2020-06" db="EMBL/GenBank/DDBJ databases">
        <authorList>
            <consortium name="Wellcome Sanger Institute Data Sharing"/>
        </authorList>
    </citation>
    <scope>NUCLEOTIDE SEQUENCE [LARGE SCALE GENOMIC DNA]</scope>
</reference>
<keyword evidence="10" id="KW-0832">Ubl conjugation</keyword>
<evidence type="ECO:0000256" key="3">
    <source>
        <dbReference type="ARBA" id="ARBA00022481"/>
    </source>
</evidence>
<evidence type="ECO:0000256" key="22">
    <source>
        <dbReference type="SAM" id="MobiDB-lite"/>
    </source>
</evidence>
<accession>A0AAY4ETQ4</accession>
<dbReference type="FunFam" id="1.10.533.10:FF:000063">
    <property type="entry name" value="Mitochondrial antiviral-signaling protein"/>
    <property type="match status" value="1"/>
</dbReference>
<dbReference type="GO" id="GO:0032727">
    <property type="term" value="P:positive regulation of interferon-alpha production"/>
    <property type="evidence" value="ECO:0007669"/>
    <property type="project" value="UniProtKB-ARBA"/>
</dbReference>